<feature type="domain" description="Phospholipase A2-like central" evidence="9">
    <location>
        <begin position="19"/>
        <end position="137"/>
    </location>
</feature>
<feature type="disulfide bond" evidence="6">
    <location>
        <begin position="77"/>
        <end position="103"/>
    </location>
</feature>
<dbReference type="AlphaFoldDB" id="A0A517FM22"/>
<feature type="binding site" evidence="5">
    <location>
        <position position="49"/>
    </location>
    <ligand>
        <name>Ca(2+)</name>
        <dbReference type="ChEBI" id="CHEBI:29108"/>
    </ligand>
</feature>
<dbReference type="GO" id="GO:0005576">
    <property type="term" value="C:extracellular region"/>
    <property type="evidence" value="ECO:0007669"/>
    <property type="project" value="UniProtKB-SubCell"/>
</dbReference>
<evidence type="ECO:0000256" key="1">
    <source>
        <dbReference type="ARBA" id="ARBA00004613"/>
    </source>
</evidence>
<evidence type="ECO:0000256" key="6">
    <source>
        <dbReference type="PIRSR" id="PIRSR601211-3"/>
    </source>
</evidence>
<dbReference type="FunFam" id="1.20.90.10:FF:000001">
    <property type="entry name" value="Basic phospholipase A2 homolog"/>
    <property type="match status" value="1"/>
</dbReference>
<comment type="cofactor">
    <cofactor evidence="5">
        <name>Ca(2+)</name>
        <dbReference type="ChEBI" id="CHEBI:29108"/>
    </cofactor>
    <text evidence="5">Binds 1 Ca(2+) ion per subunit.</text>
</comment>
<dbReference type="SMR" id="A0A517FM22"/>
<dbReference type="SUPFAM" id="SSF48619">
    <property type="entry name" value="Phospholipase A2, PLA2"/>
    <property type="match status" value="1"/>
</dbReference>
<keyword evidence="8" id="KW-0732">Signal</keyword>
<organism evidence="10">
    <name type="scientific">Pithecopus azureus</name>
    <name type="common">Orange-legged monkey tree frog</name>
    <name type="synonym">Phyllomedusa azurea</name>
    <dbReference type="NCBI Taxonomy" id="2034991"/>
    <lineage>
        <taxon>Eukaryota</taxon>
        <taxon>Metazoa</taxon>
        <taxon>Chordata</taxon>
        <taxon>Craniata</taxon>
        <taxon>Vertebrata</taxon>
        <taxon>Euteleostomi</taxon>
        <taxon>Amphibia</taxon>
        <taxon>Batrachia</taxon>
        <taxon>Anura</taxon>
        <taxon>Neobatrachia</taxon>
        <taxon>Hyloidea</taxon>
        <taxon>Hylidae</taxon>
        <taxon>Phyllomedusinae</taxon>
        <taxon>Pithecopus</taxon>
    </lineage>
</organism>
<feature type="binding site" evidence="5">
    <location>
        <position position="45"/>
    </location>
    <ligand>
        <name>Ca(2+)</name>
        <dbReference type="ChEBI" id="CHEBI:29108"/>
    </ligand>
</feature>
<dbReference type="PROSITE" id="PS00119">
    <property type="entry name" value="PA2_ASP"/>
    <property type="match status" value="1"/>
</dbReference>
<evidence type="ECO:0000256" key="3">
    <source>
        <dbReference type="ARBA" id="ARBA00023157"/>
    </source>
</evidence>
<dbReference type="InterPro" id="IPR033113">
    <property type="entry name" value="PLA2_histidine"/>
</dbReference>
<dbReference type="InterPro" id="IPR016090">
    <property type="entry name" value="PLA2-like_dom"/>
</dbReference>
<evidence type="ECO:0000256" key="8">
    <source>
        <dbReference type="RuleBase" id="RU361236"/>
    </source>
</evidence>
<gene>
    <name evidence="10" type="primary">PLA2</name>
</gene>
<dbReference type="PROSITE" id="PS00118">
    <property type="entry name" value="PA2_HIS"/>
    <property type="match status" value="1"/>
</dbReference>
<reference evidence="10" key="1">
    <citation type="journal article" date="2019" name="Toxicon">
        <title>Identification and characterization of phospholipases A2 from the skin secretion of Pithecopus azureus anuran.</title>
        <authorList>
            <person name="Souza B.B.P."/>
            <person name="Cardozo Fh J.L."/>
            <person name="Murad A.M."/>
            <person name="Prates M.V."/>
            <person name="Coura M.M.A."/>
            <person name="Brand G.D."/>
            <person name="Barbosa E.A."/>
            <person name="Bloch C.Jr."/>
        </authorList>
    </citation>
    <scope>NUCLEOTIDE SEQUENCE</scope>
    <source>
        <tissue evidence="10">Skin</tissue>
    </source>
</reference>
<dbReference type="GO" id="GO:0006644">
    <property type="term" value="P:phospholipid metabolic process"/>
    <property type="evidence" value="ECO:0007669"/>
    <property type="project" value="InterPro"/>
</dbReference>
<dbReference type="Pfam" id="PF00068">
    <property type="entry name" value="Phospholip_A2_1"/>
    <property type="match status" value="1"/>
</dbReference>
<feature type="disulfide bond" evidence="6">
    <location>
        <begin position="95"/>
        <end position="108"/>
    </location>
</feature>
<dbReference type="InterPro" id="IPR001211">
    <property type="entry name" value="PLA2"/>
</dbReference>
<feature type="disulfide bond" evidence="6">
    <location>
        <begin position="46"/>
        <end position="62"/>
    </location>
</feature>
<dbReference type="PANTHER" id="PTHR11716:SF101">
    <property type="entry name" value="BASIC PHOSPHOLIPASE A2 PA-11-LIKE"/>
    <property type="match status" value="1"/>
</dbReference>
<feature type="binding site" evidence="5">
    <location>
        <position position="66"/>
    </location>
    <ligand>
        <name>Ca(2+)</name>
        <dbReference type="ChEBI" id="CHEBI:29108"/>
    </ligand>
</feature>
<keyword evidence="2 8" id="KW-0964">Secreted</keyword>
<comment type="subcellular location">
    <subcellularLocation>
        <location evidence="1 8">Secreted</location>
    </subcellularLocation>
</comment>
<dbReference type="GO" id="GO:0005543">
    <property type="term" value="F:phospholipid binding"/>
    <property type="evidence" value="ECO:0007669"/>
    <property type="project" value="TreeGrafter"/>
</dbReference>
<keyword evidence="3 6" id="KW-1015">Disulfide bond</keyword>
<dbReference type="Gene3D" id="1.20.90.10">
    <property type="entry name" value="Phospholipase A2 domain"/>
    <property type="match status" value="1"/>
</dbReference>
<evidence type="ECO:0000259" key="9">
    <source>
        <dbReference type="SMART" id="SM00085"/>
    </source>
</evidence>
<sequence length="146" mass="16346">MAFLVFAFLTLMAVETYGSLFQFRLMINYLTGKLPILSHSFYGCYCGAGGSGWPKDAIDWCCQVHDCCYGRMSASGCDPYFQPYNFSYINKNLQCVETDTSGCPRRICECDRLASICFQQHDATYNSSNIDPKRKGCGTKSPPCPN</sequence>
<feature type="disulfide bond" evidence="6">
    <location>
        <begin position="61"/>
        <end position="117"/>
    </location>
</feature>
<feature type="signal peptide" evidence="8">
    <location>
        <begin position="1"/>
        <end position="18"/>
    </location>
</feature>
<dbReference type="GO" id="GO:0016042">
    <property type="term" value="P:lipid catabolic process"/>
    <property type="evidence" value="ECO:0007669"/>
    <property type="project" value="InterPro"/>
</dbReference>
<feature type="disulfide bond" evidence="6">
    <location>
        <begin position="68"/>
        <end position="110"/>
    </location>
</feature>
<evidence type="ECO:0000313" key="10">
    <source>
        <dbReference type="EMBL" id="QDS02894.1"/>
    </source>
</evidence>
<dbReference type="GO" id="GO:0050482">
    <property type="term" value="P:arachidonate secretion"/>
    <property type="evidence" value="ECO:0007669"/>
    <property type="project" value="InterPro"/>
</dbReference>
<feature type="active site" evidence="4">
    <location>
        <position position="65"/>
    </location>
</feature>
<dbReference type="GO" id="GO:0005509">
    <property type="term" value="F:calcium ion binding"/>
    <property type="evidence" value="ECO:0007669"/>
    <property type="project" value="InterPro"/>
</dbReference>
<keyword evidence="8" id="KW-0378">Hydrolase</keyword>
<comment type="catalytic activity">
    <reaction evidence="8">
        <text>a 1,2-diacyl-sn-glycero-3-phosphocholine + H2O = a 1-acyl-sn-glycero-3-phosphocholine + a fatty acid + H(+)</text>
        <dbReference type="Rhea" id="RHEA:15801"/>
        <dbReference type="ChEBI" id="CHEBI:15377"/>
        <dbReference type="ChEBI" id="CHEBI:15378"/>
        <dbReference type="ChEBI" id="CHEBI:28868"/>
        <dbReference type="ChEBI" id="CHEBI:57643"/>
        <dbReference type="ChEBI" id="CHEBI:58168"/>
        <dbReference type="EC" id="3.1.1.4"/>
    </reaction>
</comment>
<accession>A0A517FM22</accession>
<proteinExistence type="evidence at transcript level"/>
<dbReference type="CDD" id="cd00125">
    <property type="entry name" value="PLA2c"/>
    <property type="match status" value="1"/>
</dbReference>
<feature type="chain" id="PRO_5022247970" description="Phospholipase A2" evidence="8">
    <location>
        <begin position="19"/>
        <end position="146"/>
    </location>
</feature>
<dbReference type="InterPro" id="IPR036444">
    <property type="entry name" value="PLipase_A2_dom_sf"/>
</dbReference>
<keyword evidence="5 8" id="KW-0106">Calcium</keyword>
<evidence type="ECO:0000256" key="4">
    <source>
        <dbReference type="PIRSR" id="PIRSR601211-1"/>
    </source>
</evidence>
<keyword evidence="5" id="KW-0479">Metal-binding</keyword>
<dbReference type="InterPro" id="IPR033112">
    <property type="entry name" value="PLA2_Asp_AS"/>
</dbReference>
<feature type="disulfide bond" evidence="6">
    <location>
        <begin position="44"/>
        <end position="137"/>
    </location>
</feature>
<feature type="active site" evidence="4">
    <location>
        <position position="111"/>
    </location>
</feature>
<dbReference type="SMART" id="SM00085">
    <property type="entry name" value="PA2c"/>
    <property type="match status" value="1"/>
</dbReference>
<protein>
    <recommendedName>
        <fullName evidence="8">Phospholipase A2</fullName>
        <ecNumber evidence="8">3.1.1.4</ecNumber>
    </recommendedName>
</protein>
<evidence type="ECO:0000256" key="7">
    <source>
        <dbReference type="RuleBase" id="RU003654"/>
    </source>
</evidence>
<dbReference type="GO" id="GO:0047498">
    <property type="term" value="F:calcium-dependent phospholipase A2 activity"/>
    <property type="evidence" value="ECO:0007669"/>
    <property type="project" value="TreeGrafter"/>
</dbReference>
<dbReference type="PRINTS" id="PR00389">
    <property type="entry name" value="PHPHLIPASEA2"/>
</dbReference>
<feature type="disulfide bond" evidence="6">
    <location>
        <begin position="67"/>
        <end position="144"/>
    </location>
</feature>
<comment type="similarity">
    <text evidence="7">Belongs to the phospholipase A2 family.</text>
</comment>
<dbReference type="PANTHER" id="PTHR11716">
    <property type="entry name" value="PHOSPHOLIPASE A2 FAMILY MEMBER"/>
    <property type="match status" value="1"/>
</dbReference>
<feature type="binding site" evidence="5">
    <location>
        <position position="47"/>
    </location>
    <ligand>
        <name>Ca(2+)</name>
        <dbReference type="ChEBI" id="CHEBI:29108"/>
    </ligand>
</feature>
<name>A0A517FM22_PITAZ</name>
<dbReference type="EMBL" id="MN193441">
    <property type="protein sequence ID" value="QDS02894.1"/>
    <property type="molecule type" value="mRNA"/>
</dbReference>
<evidence type="ECO:0000256" key="2">
    <source>
        <dbReference type="ARBA" id="ARBA00022525"/>
    </source>
</evidence>
<dbReference type="EC" id="3.1.1.4" evidence="8"/>
<evidence type="ECO:0000256" key="5">
    <source>
        <dbReference type="PIRSR" id="PIRSR601211-2"/>
    </source>
</evidence>
<keyword evidence="8" id="KW-0443">Lipid metabolism</keyword>